<dbReference type="Pfam" id="PF03466">
    <property type="entry name" value="LysR_substrate"/>
    <property type="match status" value="1"/>
</dbReference>
<dbReference type="InterPro" id="IPR000847">
    <property type="entry name" value="LysR_HTH_N"/>
</dbReference>
<protein>
    <submittedName>
        <fullName evidence="6">LysR family transcriptional regulator</fullName>
    </submittedName>
</protein>
<dbReference type="PROSITE" id="PS50931">
    <property type="entry name" value="HTH_LYSR"/>
    <property type="match status" value="1"/>
</dbReference>
<dbReference type="Pfam" id="PF00126">
    <property type="entry name" value="HTH_1"/>
    <property type="match status" value="1"/>
</dbReference>
<dbReference type="Proteomes" id="UP000309667">
    <property type="component" value="Unassembled WGS sequence"/>
</dbReference>
<dbReference type="PANTHER" id="PTHR30419">
    <property type="entry name" value="HTH-TYPE TRANSCRIPTIONAL REGULATOR YBHD"/>
    <property type="match status" value="1"/>
</dbReference>
<evidence type="ECO:0000313" key="7">
    <source>
        <dbReference type="Proteomes" id="UP000309667"/>
    </source>
</evidence>
<dbReference type="EMBL" id="STGT01000004">
    <property type="protein sequence ID" value="THV12654.1"/>
    <property type="molecule type" value="Genomic_DNA"/>
</dbReference>
<evidence type="ECO:0000256" key="4">
    <source>
        <dbReference type="ARBA" id="ARBA00023163"/>
    </source>
</evidence>
<evidence type="ECO:0000256" key="1">
    <source>
        <dbReference type="ARBA" id="ARBA00009437"/>
    </source>
</evidence>
<sequence length="309" mass="34497">MLEFRDLKCLAAIAESGSFSAASRKLHVTQPALSAAIKRLEIDLKVNLVERHSRGARLSEEGKFVLQKSYAIFRELAEINSVVQNFAEAPMGVVRLGLPTTVAGGLVPELFPQLAANFPLIKLNIVEAMSGVLAEMLQLGRLDLAVLFDVQPMTGFRSQPILKEKLHLLVPADHHLAQRRSVRLEEITRLRMVMPSDHNSIRRYVNGVCHAEGYALDVKADVDSLPGIMSLLRQGYCTVMPLFSFRRDIEERRITAIVITRPELSWTLHLASRDDATRPRASLAVSRLVNEVCADMVKRNVWPGEICDN</sequence>
<dbReference type="SUPFAM" id="SSF53850">
    <property type="entry name" value="Periplasmic binding protein-like II"/>
    <property type="match status" value="1"/>
</dbReference>
<evidence type="ECO:0000313" key="6">
    <source>
        <dbReference type="EMBL" id="THV12654.1"/>
    </source>
</evidence>
<keyword evidence="4" id="KW-0804">Transcription</keyword>
<dbReference type="PRINTS" id="PR00039">
    <property type="entry name" value="HTHLYSR"/>
</dbReference>
<name>A0ABY2QSQ8_9HYPH</name>
<organism evidence="6 7">
    <name type="scientific">Rhizobium rhizophilum</name>
    <dbReference type="NCBI Taxonomy" id="1850373"/>
    <lineage>
        <taxon>Bacteria</taxon>
        <taxon>Pseudomonadati</taxon>
        <taxon>Pseudomonadota</taxon>
        <taxon>Alphaproteobacteria</taxon>
        <taxon>Hyphomicrobiales</taxon>
        <taxon>Rhizobiaceae</taxon>
        <taxon>Rhizobium/Agrobacterium group</taxon>
        <taxon>Rhizobium</taxon>
    </lineage>
</organism>
<evidence type="ECO:0000259" key="5">
    <source>
        <dbReference type="PROSITE" id="PS50931"/>
    </source>
</evidence>
<dbReference type="InterPro" id="IPR036390">
    <property type="entry name" value="WH_DNA-bd_sf"/>
</dbReference>
<dbReference type="InterPro" id="IPR036388">
    <property type="entry name" value="WH-like_DNA-bd_sf"/>
</dbReference>
<gene>
    <name evidence="6" type="ORF">E9677_18155</name>
</gene>
<dbReference type="Gene3D" id="3.40.190.290">
    <property type="match status" value="1"/>
</dbReference>
<comment type="caution">
    <text evidence="6">The sequence shown here is derived from an EMBL/GenBank/DDBJ whole genome shotgun (WGS) entry which is preliminary data.</text>
</comment>
<feature type="domain" description="HTH lysR-type" evidence="5">
    <location>
        <begin position="2"/>
        <end position="59"/>
    </location>
</feature>
<reference evidence="6 7" key="1">
    <citation type="submission" date="2019-04" db="EMBL/GenBank/DDBJ databases">
        <title>Genome sequence of strain 7209-2.</title>
        <authorList>
            <person name="Gao J."/>
            <person name="Sun J."/>
        </authorList>
    </citation>
    <scope>NUCLEOTIDE SEQUENCE [LARGE SCALE GENOMIC DNA]</scope>
    <source>
        <strain evidence="6 7">7209-2</strain>
    </source>
</reference>
<accession>A0ABY2QSQ8</accession>
<proteinExistence type="inferred from homology"/>
<evidence type="ECO:0000256" key="2">
    <source>
        <dbReference type="ARBA" id="ARBA00023015"/>
    </source>
</evidence>
<dbReference type="RefSeq" id="WP_136559443.1">
    <property type="nucleotide sequence ID" value="NZ_STGT01000004.1"/>
</dbReference>
<keyword evidence="7" id="KW-1185">Reference proteome</keyword>
<keyword evidence="2" id="KW-0805">Transcription regulation</keyword>
<dbReference type="InterPro" id="IPR050950">
    <property type="entry name" value="HTH-type_LysR_regulators"/>
</dbReference>
<dbReference type="InterPro" id="IPR005119">
    <property type="entry name" value="LysR_subst-bd"/>
</dbReference>
<evidence type="ECO:0000256" key="3">
    <source>
        <dbReference type="ARBA" id="ARBA00023125"/>
    </source>
</evidence>
<comment type="similarity">
    <text evidence="1">Belongs to the LysR transcriptional regulatory family.</text>
</comment>
<dbReference type="Gene3D" id="1.10.10.10">
    <property type="entry name" value="Winged helix-like DNA-binding domain superfamily/Winged helix DNA-binding domain"/>
    <property type="match status" value="1"/>
</dbReference>
<keyword evidence="3" id="KW-0238">DNA-binding</keyword>
<dbReference type="SUPFAM" id="SSF46785">
    <property type="entry name" value="Winged helix' DNA-binding domain"/>
    <property type="match status" value="1"/>
</dbReference>